<reference evidence="2 3" key="1">
    <citation type="submission" date="2022-01" db="EMBL/GenBank/DDBJ databases">
        <title>Whole genome-based taxonomy of the Shewanellaceae.</title>
        <authorList>
            <person name="Martin-Rodriguez A.J."/>
        </authorList>
    </citation>
    <scope>NUCLEOTIDE SEQUENCE [LARGE SCALE GENOMIC DNA]</scope>
    <source>
        <strain evidence="2 3">DSM 17177</strain>
    </source>
</reference>
<evidence type="ECO:0000313" key="3">
    <source>
        <dbReference type="Proteomes" id="UP001203423"/>
    </source>
</evidence>
<dbReference type="Proteomes" id="UP001203423">
    <property type="component" value="Unassembled WGS sequence"/>
</dbReference>
<comment type="caution">
    <text evidence="2">The sequence shown here is derived from an EMBL/GenBank/DDBJ whole genome shotgun (WGS) entry which is preliminary data.</text>
</comment>
<keyword evidence="1" id="KW-0732">Signal</keyword>
<feature type="chain" id="PRO_5046231120" evidence="1">
    <location>
        <begin position="23"/>
        <end position="178"/>
    </location>
</feature>
<organism evidence="2 3">
    <name type="scientific">Shewanella surugensis</name>
    <dbReference type="NCBI Taxonomy" id="212020"/>
    <lineage>
        <taxon>Bacteria</taxon>
        <taxon>Pseudomonadati</taxon>
        <taxon>Pseudomonadota</taxon>
        <taxon>Gammaproteobacteria</taxon>
        <taxon>Alteromonadales</taxon>
        <taxon>Shewanellaceae</taxon>
        <taxon>Shewanella</taxon>
    </lineage>
</organism>
<sequence length="178" mass="20266">MYRFITLLYFLFISAILHTANATDTSMPNNSIGLLYGEPTSNQNKTIYTYDIEYQNVFMRSDSKRFFLGAGATIGQISVDNERGERFSLYLTPGIKVGSFTFALIGGGVYLTKTVFGENELHTKDYGGHFQFKIGANAIFHATKHWTLGYQFEHMSNWNNYSHNPALNTHNIVVQYLF</sequence>
<evidence type="ECO:0000313" key="2">
    <source>
        <dbReference type="EMBL" id="MCL1126848.1"/>
    </source>
</evidence>
<dbReference type="GO" id="GO:0016787">
    <property type="term" value="F:hydrolase activity"/>
    <property type="evidence" value="ECO:0007669"/>
    <property type="project" value="UniProtKB-KW"/>
</dbReference>
<dbReference type="RefSeq" id="WP_248942258.1">
    <property type="nucleotide sequence ID" value="NZ_JAKIKS010000110.1"/>
</dbReference>
<protein>
    <submittedName>
        <fullName evidence="2">Acyloxyacyl hydrolase</fullName>
    </submittedName>
</protein>
<keyword evidence="3" id="KW-1185">Reference proteome</keyword>
<accession>A0ABT0LGN2</accession>
<name>A0ABT0LGN2_9GAMM</name>
<gene>
    <name evidence="2" type="ORF">L2764_20765</name>
</gene>
<dbReference type="EMBL" id="JAKIKS010000110">
    <property type="protein sequence ID" value="MCL1126848.1"/>
    <property type="molecule type" value="Genomic_DNA"/>
</dbReference>
<keyword evidence="2" id="KW-0378">Hydrolase</keyword>
<dbReference type="Pfam" id="PF09411">
    <property type="entry name" value="PagL"/>
    <property type="match status" value="1"/>
</dbReference>
<dbReference type="InterPro" id="IPR018550">
    <property type="entry name" value="Lipid-A_deacylase-rel"/>
</dbReference>
<feature type="signal peptide" evidence="1">
    <location>
        <begin position="1"/>
        <end position="22"/>
    </location>
</feature>
<dbReference type="Gene3D" id="2.40.160.20">
    <property type="match status" value="1"/>
</dbReference>
<evidence type="ECO:0000256" key="1">
    <source>
        <dbReference type="SAM" id="SignalP"/>
    </source>
</evidence>
<proteinExistence type="predicted"/>